<dbReference type="Proteomes" id="UP000295497">
    <property type="component" value="Chromosome"/>
</dbReference>
<organism evidence="2 3">
    <name type="scientific">Sorangium cellulosum</name>
    <name type="common">Polyangium cellulosum</name>
    <dbReference type="NCBI Taxonomy" id="56"/>
    <lineage>
        <taxon>Bacteria</taxon>
        <taxon>Pseudomonadati</taxon>
        <taxon>Myxococcota</taxon>
        <taxon>Polyangia</taxon>
        <taxon>Polyangiales</taxon>
        <taxon>Polyangiaceae</taxon>
        <taxon>Sorangium</taxon>
    </lineage>
</organism>
<protein>
    <submittedName>
        <fullName evidence="2">Uncharacterized protein</fullName>
    </submittedName>
</protein>
<accession>A0A4V0NFE2</accession>
<reference evidence="2 3" key="1">
    <citation type="submission" date="2015-09" db="EMBL/GenBank/DDBJ databases">
        <title>Sorangium comparison.</title>
        <authorList>
            <person name="Zaburannyi N."/>
            <person name="Bunk B."/>
            <person name="Overmann J."/>
            <person name="Mueller R."/>
        </authorList>
    </citation>
    <scope>NUCLEOTIDE SEQUENCE [LARGE SCALE GENOMIC DNA]</scope>
    <source>
        <strain evidence="2 3">So ce836</strain>
    </source>
</reference>
<evidence type="ECO:0000256" key="1">
    <source>
        <dbReference type="SAM" id="MobiDB-lite"/>
    </source>
</evidence>
<evidence type="ECO:0000313" key="2">
    <source>
        <dbReference type="EMBL" id="AUX29362.1"/>
    </source>
</evidence>
<name>A0A4V0NFE2_SORCE</name>
<dbReference type="EMBL" id="CP012672">
    <property type="protein sequence ID" value="AUX29362.1"/>
    <property type="molecule type" value="Genomic_DNA"/>
</dbReference>
<feature type="compositionally biased region" description="Acidic residues" evidence="1">
    <location>
        <begin position="255"/>
        <end position="268"/>
    </location>
</feature>
<evidence type="ECO:0000313" key="3">
    <source>
        <dbReference type="Proteomes" id="UP000295497"/>
    </source>
</evidence>
<gene>
    <name evidence="2" type="ORF">SOCE836_014510</name>
</gene>
<dbReference type="AlphaFoldDB" id="A0A4V0NFE2"/>
<sequence length="277" mass="29764">MATSIPFDPTPYLRPPKLDVRQGVALAIALLSALPRDATAGMKRTARAVRKATLAMNKAWDQKRRAAGAPKPASKVKADHRVDTAWAALKMRVDACALLPAPAHPRAERANEISRLLFPEGLEFLKLSMDLEWAESNALLGRIAEDDALGKDLVAIAGQEFLAEVRAAHEAYGEVLGITKAHETPADVAALREPLRELVGAIGDYLLQVVASVDRERPETVQSARAALAPLDRLRQAAARRAAGKSGKGGPAADEHEDDEEALPEIELDTPVPDVPQ</sequence>
<proteinExistence type="predicted"/>
<feature type="region of interest" description="Disordered" evidence="1">
    <location>
        <begin position="238"/>
        <end position="277"/>
    </location>
</feature>
<dbReference type="RefSeq" id="WP_129573536.1">
    <property type="nucleotide sequence ID" value="NZ_CP012672.1"/>
</dbReference>